<dbReference type="SUPFAM" id="SSF55961">
    <property type="entry name" value="Bet v1-like"/>
    <property type="match status" value="1"/>
</dbReference>
<feature type="domain" description="DUF3074" evidence="1">
    <location>
        <begin position="8"/>
        <end position="150"/>
    </location>
</feature>
<dbReference type="Gene3D" id="3.30.530.20">
    <property type="match status" value="1"/>
</dbReference>
<evidence type="ECO:0000313" key="3">
    <source>
        <dbReference type="Proteomes" id="UP001164286"/>
    </source>
</evidence>
<gene>
    <name evidence="2" type="ORF">MKK02DRAFT_20263</name>
</gene>
<protein>
    <recommendedName>
        <fullName evidence="1">DUF3074 domain-containing protein</fullName>
    </recommendedName>
</protein>
<dbReference type="PANTHER" id="PTHR40370">
    <property type="entry name" value="EXPRESSED PROTEIN"/>
    <property type="match status" value="1"/>
</dbReference>
<dbReference type="AlphaFoldDB" id="A0AA38H206"/>
<dbReference type="EMBL" id="JAKWFO010000014">
    <property type="protein sequence ID" value="KAI9632257.1"/>
    <property type="molecule type" value="Genomic_DNA"/>
</dbReference>
<dbReference type="PANTHER" id="PTHR40370:SF1">
    <property type="entry name" value="DUF3074 DOMAIN-CONTAINING PROTEIN"/>
    <property type="match status" value="1"/>
</dbReference>
<dbReference type="GeneID" id="77725430"/>
<proteinExistence type="predicted"/>
<evidence type="ECO:0000313" key="2">
    <source>
        <dbReference type="EMBL" id="KAI9632257.1"/>
    </source>
</evidence>
<dbReference type="InterPro" id="IPR023393">
    <property type="entry name" value="START-like_dom_sf"/>
</dbReference>
<accession>A0AA38H206</accession>
<sequence>MLRPDLTCSQHEQEYIEALKESDRLQVFQPKVAEVWRLAFKTPPPSTPRTFVILLLTKETKPDPRGERAFINISIPFHHPDCVPKEGKEKSRVRGKYVSVERIQETEGGRSVEWRMATSSDAGGDIPQILTRVSLPSSIAEDVPCFLEWLAKRSI</sequence>
<organism evidence="2 3">
    <name type="scientific">Dioszegia hungarica</name>
    <dbReference type="NCBI Taxonomy" id="4972"/>
    <lineage>
        <taxon>Eukaryota</taxon>
        <taxon>Fungi</taxon>
        <taxon>Dikarya</taxon>
        <taxon>Basidiomycota</taxon>
        <taxon>Agaricomycotina</taxon>
        <taxon>Tremellomycetes</taxon>
        <taxon>Tremellales</taxon>
        <taxon>Bulleribasidiaceae</taxon>
        <taxon>Dioszegia</taxon>
    </lineage>
</organism>
<comment type="caution">
    <text evidence="2">The sequence shown here is derived from an EMBL/GenBank/DDBJ whole genome shotgun (WGS) entry which is preliminary data.</text>
</comment>
<dbReference type="Proteomes" id="UP001164286">
    <property type="component" value="Unassembled WGS sequence"/>
</dbReference>
<evidence type="ECO:0000259" key="1">
    <source>
        <dbReference type="Pfam" id="PF11274"/>
    </source>
</evidence>
<dbReference type="InterPro" id="IPR024500">
    <property type="entry name" value="DUF3074"/>
</dbReference>
<dbReference type="RefSeq" id="XP_052942034.1">
    <property type="nucleotide sequence ID" value="XM_053086229.1"/>
</dbReference>
<name>A0AA38H206_9TREE</name>
<dbReference type="Pfam" id="PF11274">
    <property type="entry name" value="DUF3074"/>
    <property type="match status" value="1"/>
</dbReference>
<reference evidence="2" key="1">
    <citation type="journal article" date="2022" name="G3 (Bethesda)">
        <title>High quality genome of the basidiomycete yeast Dioszegia hungarica PDD-24b-2 isolated from cloud water.</title>
        <authorList>
            <person name="Jarrige D."/>
            <person name="Haridas S."/>
            <person name="Bleykasten-Grosshans C."/>
            <person name="Joly M."/>
            <person name="Nadalig T."/>
            <person name="Sancelme M."/>
            <person name="Vuilleumier S."/>
            <person name="Grigoriev I.V."/>
            <person name="Amato P."/>
            <person name="Bringel F."/>
        </authorList>
    </citation>
    <scope>NUCLEOTIDE SEQUENCE</scope>
    <source>
        <strain evidence="2">PDD-24b-2</strain>
    </source>
</reference>
<keyword evidence="3" id="KW-1185">Reference proteome</keyword>